<name>A0A0W8E5R8_9ZZZZ</name>
<dbReference type="EMBL" id="LNQE01001863">
    <property type="protein sequence ID" value="KUG03988.1"/>
    <property type="molecule type" value="Genomic_DNA"/>
</dbReference>
<dbReference type="InterPro" id="IPR036069">
    <property type="entry name" value="DUF34/NIF3_sf"/>
</dbReference>
<evidence type="ECO:0008006" key="2">
    <source>
        <dbReference type="Google" id="ProtNLM"/>
    </source>
</evidence>
<protein>
    <recommendedName>
        <fullName evidence="2">NGG1p interacting factor NIF3</fullName>
    </recommendedName>
</protein>
<dbReference type="AlphaFoldDB" id="A0A0W8E5R8"/>
<reference evidence="1" key="1">
    <citation type="journal article" date="2015" name="Proc. Natl. Acad. Sci. U.S.A.">
        <title>Networks of energetic and metabolic interactions define dynamics in microbial communities.</title>
        <authorList>
            <person name="Embree M."/>
            <person name="Liu J.K."/>
            <person name="Al-Bassam M.M."/>
            <person name="Zengler K."/>
        </authorList>
    </citation>
    <scope>NUCLEOTIDE SEQUENCE</scope>
</reference>
<organism evidence="1">
    <name type="scientific">hydrocarbon metagenome</name>
    <dbReference type="NCBI Taxonomy" id="938273"/>
    <lineage>
        <taxon>unclassified sequences</taxon>
        <taxon>metagenomes</taxon>
        <taxon>ecological metagenomes</taxon>
    </lineage>
</organism>
<dbReference type="SUPFAM" id="SSF102705">
    <property type="entry name" value="NIF3 (NGG1p interacting factor 3)-like"/>
    <property type="match status" value="1"/>
</dbReference>
<evidence type="ECO:0000313" key="1">
    <source>
        <dbReference type="EMBL" id="KUG03988.1"/>
    </source>
</evidence>
<accession>A0A0W8E5R8</accession>
<comment type="caution">
    <text evidence="1">The sequence shown here is derived from an EMBL/GenBank/DDBJ whole genome shotgun (WGS) entry which is preliminary data.</text>
</comment>
<proteinExistence type="predicted"/>
<sequence>MKIKDIYQLAVEMGKTFDPRGDEVNRLLEERQKEYDRMNDDEKAFYDEENLTNPYNDTRLLFGEGEQVVKSAICGIDMETPEILLVDLLREKGRRIDMIISHHPEGSARADLHNVMHVQSDMMEGAGVPINIAEGLMEDRISEVKRGLMPINHQRAVDAARLLNIPFMCVHSPADNLVSHYLEKIFAQTPYRTVQDVIDILMGVPEYQQAKRFKAGPAIVSGDKKRRAGKIFLKMTGGTAGSVKSYEKLAAAGVGTIIGMHMTDNHRKAARDNHINVVIAGHMASDSLGINFFLDELEKKGMEIIPAAGLIRVKRDGWNTLRVSR</sequence>
<gene>
    <name evidence="1" type="ORF">ASZ90_018605</name>
</gene>